<comment type="caution">
    <text evidence="1">The sequence shown here is derived from an EMBL/GenBank/DDBJ whole genome shotgun (WGS) entry which is preliminary data.</text>
</comment>
<accession>K9AWA0</accession>
<evidence type="ECO:0000313" key="1">
    <source>
        <dbReference type="EMBL" id="EKU50346.1"/>
    </source>
</evidence>
<dbReference type="Proteomes" id="UP000009885">
    <property type="component" value="Unassembled WGS sequence"/>
</dbReference>
<dbReference type="PATRIC" id="fig|1229783.3.peg.377"/>
<proteinExistence type="predicted"/>
<evidence type="ECO:0000313" key="2">
    <source>
        <dbReference type="Proteomes" id="UP000009885"/>
    </source>
</evidence>
<name>K9AWA0_9STAP</name>
<keyword evidence="2" id="KW-1185">Reference proteome</keyword>
<dbReference type="AlphaFoldDB" id="K9AWA0"/>
<dbReference type="RefSeq" id="WP_009382125.1">
    <property type="nucleotide sequence ID" value="NZ_AMSQ01000002.1"/>
</dbReference>
<gene>
    <name evidence="1" type="ORF">C273_01850</name>
</gene>
<dbReference type="STRING" id="1229783.C273_01850"/>
<dbReference type="eggNOG" id="ENOG50305C7">
    <property type="taxonomic scope" value="Bacteria"/>
</dbReference>
<sequence length="74" mass="8749">MSTKITYLIKHKDLDLYIINRPTDTRPEIKYCDSFYEAREFDGTDNSKIDMTQHVAIKKTVTENVDYEEVNIDD</sequence>
<protein>
    <submittedName>
        <fullName evidence="1">Uncharacterized protein</fullName>
    </submittedName>
</protein>
<reference evidence="1 2" key="1">
    <citation type="journal article" date="2013" name="Genome Announc.">
        <title>Genome Sequence of Staphylococcus massiliensis Strain S46, Isolated from the Surface of Healthy Human Skin.</title>
        <authorList>
            <person name="Srivastav R."/>
            <person name="Singh A."/>
            <person name="Jangir P.K."/>
            <person name="Kumari C."/>
            <person name="Muduli S."/>
            <person name="Sharma R."/>
        </authorList>
    </citation>
    <scope>NUCLEOTIDE SEQUENCE [LARGE SCALE GENOMIC DNA]</scope>
    <source>
        <strain evidence="1 2">S46</strain>
    </source>
</reference>
<dbReference type="EMBL" id="AMSQ01000002">
    <property type="protein sequence ID" value="EKU50346.1"/>
    <property type="molecule type" value="Genomic_DNA"/>
</dbReference>
<dbReference type="OrthoDB" id="2412665at2"/>
<dbReference type="InterPro" id="IPR018918">
    <property type="entry name" value="DUF2483"/>
</dbReference>
<organism evidence="1 2">
    <name type="scientific">Staphylococcus massiliensis S46</name>
    <dbReference type="NCBI Taxonomy" id="1229783"/>
    <lineage>
        <taxon>Bacteria</taxon>
        <taxon>Bacillati</taxon>
        <taxon>Bacillota</taxon>
        <taxon>Bacilli</taxon>
        <taxon>Bacillales</taxon>
        <taxon>Staphylococcaceae</taxon>
        <taxon>Staphylococcus</taxon>
    </lineage>
</organism>
<dbReference type="Pfam" id="PF10656">
    <property type="entry name" value="DUF2483"/>
    <property type="match status" value="1"/>
</dbReference>